<feature type="domain" description="Transposase InsH N-terminal" evidence="2">
    <location>
        <begin position="30"/>
        <end position="114"/>
    </location>
</feature>
<feature type="domain" description="Transposase IS4-like" evidence="1">
    <location>
        <begin position="175"/>
        <end position="280"/>
    </location>
</feature>
<dbReference type="InterPro" id="IPR002559">
    <property type="entry name" value="Transposase_11"/>
</dbReference>
<evidence type="ECO:0000313" key="3">
    <source>
        <dbReference type="EMBL" id="WAH40720.1"/>
    </source>
</evidence>
<dbReference type="Proteomes" id="UP001164761">
    <property type="component" value="Chromosome"/>
</dbReference>
<gene>
    <name evidence="3" type="ORF">NZD89_20825</name>
</gene>
<evidence type="ECO:0000259" key="1">
    <source>
        <dbReference type="Pfam" id="PF01609"/>
    </source>
</evidence>
<dbReference type="InterPro" id="IPR008490">
    <property type="entry name" value="Transposase_InsH_N"/>
</dbReference>
<proteinExistence type="predicted"/>
<name>A0ABY6ZD99_9BACL</name>
<protein>
    <submittedName>
        <fullName evidence="3">Transposase</fullName>
    </submittedName>
</protein>
<dbReference type="EMBL" id="CP104067">
    <property type="protein sequence ID" value="WAH40720.1"/>
    <property type="molecule type" value="Genomic_DNA"/>
</dbReference>
<keyword evidence="4" id="KW-1185">Reference proteome</keyword>
<reference evidence="3" key="1">
    <citation type="submission" date="2022-08" db="EMBL/GenBank/DDBJ databases">
        <title>Alicyclobacillus fastidiosus DSM 17978, complete genome.</title>
        <authorList>
            <person name="Wang Q."/>
            <person name="Cai R."/>
            <person name="Wang Z."/>
        </authorList>
    </citation>
    <scope>NUCLEOTIDE SEQUENCE</scope>
    <source>
        <strain evidence="3">DSM 17978</strain>
    </source>
</reference>
<dbReference type="RefSeq" id="WP_268004616.1">
    <property type="nucleotide sequence ID" value="NZ_BSUT01000001.1"/>
</dbReference>
<sequence>MRFSIYLQLDLLPYAYYNTLGFDPELVDYVDHIDDSFLDLLVGPLYDKRGRRPASPIAYFRMHYLYFTRPEITSFRQLCKQLRDPKNQAWRSFIGVPNPAKVPSHQSLSDFRNKVGPDVFEQIRDEFIRQSIHMEGFIQDTLAAIDSRPIYANVNGYKKKRCDCEVKSVCTCEKTFSDPDATYGAQRSKVNQNRFFVGYRKHSIAVRTSQGPVALLSILKPANVGDIRVMLPLIEKLRQINEMRTQYLVADMGYIDADDQKEAYHKHSMAVVTGFRSGMVMPEECNEHGQPECEQGERLIWDGFDWKTATSWFRGDSEKCQSCPLSGVCSRQFEFSFDDKPIAYGPVPQGTMLHAQMLDFRRQIELSFAQESNELTTVMKHKKVPVRTNKRVQSFFTMQDIFQLMQARIGHIRETMLPDDHIERITQMYTVQAEQLKLDIAA</sequence>
<organism evidence="3 4">
    <name type="scientific">Alicyclobacillus fastidiosus</name>
    <dbReference type="NCBI Taxonomy" id="392011"/>
    <lineage>
        <taxon>Bacteria</taxon>
        <taxon>Bacillati</taxon>
        <taxon>Bacillota</taxon>
        <taxon>Bacilli</taxon>
        <taxon>Bacillales</taxon>
        <taxon>Alicyclobacillaceae</taxon>
        <taxon>Alicyclobacillus</taxon>
    </lineage>
</organism>
<evidence type="ECO:0000313" key="4">
    <source>
        <dbReference type="Proteomes" id="UP001164761"/>
    </source>
</evidence>
<dbReference type="Pfam" id="PF05598">
    <property type="entry name" value="DUF772"/>
    <property type="match status" value="1"/>
</dbReference>
<dbReference type="Pfam" id="PF01609">
    <property type="entry name" value="DDE_Tnp_1"/>
    <property type="match status" value="1"/>
</dbReference>
<accession>A0ABY6ZD99</accession>
<evidence type="ECO:0000259" key="2">
    <source>
        <dbReference type="Pfam" id="PF05598"/>
    </source>
</evidence>